<organism evidence="1 2">
    <name type="scientific">Roseateles aquae</name>
    <dbReference type="NCBI Taxonomy" id="3077235"/>
    <lineage>
        <taxon>Bacteria</taxon>
        <taxon>Pseudomonadati</taxon>
        <taxon>Pseudomonadota</taxon>
        <taxon>Betaproteobacteria</taxon>
        <taxon>Burkholderiales</taxon>
        <taxon>Sphaerotilaceae</taxon>
        <taxon>Roseateles</taxon>
    </lineage>
</organism>
<comment type="caution">
    <text evidence="1">The sequence shown here is derived from an EMBL/GenBank/DDBJ whole genome shotgun (WGS) entry which is preliminary data.</text>
</comment>
<evidence type="ECO:0008006" key="3">
    <source>
        <dbReference type="Google" id="ProtNLM"/>
    </source>
</evidence>
<gene>
    <name evidence="1" type="ORF">RQP53_18045</name>
</gene>
<proteinExistence type="predicted"/>
<dbReference type="RefSeq" id="WP_315652070.1">
    <property type="nucleotide sequence ID" value="NZ_JAVXZY010000008.1"/>
</dbReference>
<reference evidence="1" key="1">
    <citation type="submission" date="2023-09" db="EMBL/GenBank/DDBJ databases">
        <title>Paucibacter sp. APW11 Genome sequencing and assembly.</title>
        <authorList>
            <person name="Kim I."/>
        </authorList>
    </citation>
    <scope>NUCLEOTIDE SEQUENCE</scope>
    <source>
        <strain evidence="1">APW11</strain>
    </source>
</reference>
<protein>
    <recommendedName>
        <fullName evidence="3">Solute-binding protein family 3/N-terminal domain-containing protein</fullName>
    </recommendedName>
</protein>
<name>A0ABU3PF04_9BURK</name>
<dbReference type="EMBL" id="JAVXZY010000008">
    <property type="protein sequence ID" value="MDT9001185.1"/>
    <property type="molecule type" value="Genomic_DNA"/>
</dbReference>
<evidence type="ECO:0000313" key="2">
    <source>
        <dbReference type="Proteomes" id="UP001246372"/>
    </source>
</evidence>
<dbReference type="SUPFAM" id="SSF53850">
    <property type="entry name" value="Periplasmic binding protein-like II"/>
    <property type="match status" value="1"/>
</dbReference>
<dbReference type="Proteomes" id="UP001246372">
    <property type="component" value="Unassembled WGS sequence"/>
</dbReference>
<accession>A0ABU3PF04</accession>
<sequence>MRLCIPDHAVPPYVSEPGAEAGLSEQLLQHSAQAVGIALQLLRQPPARCRRSIENGQVDVAPMAASSTNLADYDFPLHEGQVDANRRLLRIQLVVVRRRGDALQWDGQHFEPATPLLGIRLGQVVFSDRLKQLGLRPDASAVQGEQLLRKLLARRVDAVLLFREEFEGLQARLPELAVEALPQPFMVADMYLGASRRLDAASRARVEAWWEQIGKWRDLPAYRPK</sequence>
<keyword evidence="2" id="KW-1185">Reference proteome</keyword>
<evidence type="ECO:0000313" key="1">
    <source>
        <dbReference type="EMBL" id="MDT9001185.1"/>
    </source>
</evidence>